<dbReference type="Proteomes" id="UP000752297">
    <property type="component" value="Unassembled WGS sequence"/>
</dbReference>
<reference evidence="1 2" key="1">
    <citation type="submission" date="2021-06" db="EMBL/GenBank/DDBJ databases">
        <title>Falsochrobactrum tianjin sp.nov., a new petroleum-degrading bacteria isolated from oily soils.</title>
        <authorList>
            <person name="Chen G."/>
            <person name="Chen H."/>
            <person name="Tian J."/>
            <person name="Qing J."/>
            <person name="Zhong L."/>
            <person name="Ma W."/>
            <person name="Song Y."/>
            <person name="Cui X."/>
            <person name="Yan B."/>
        </authorList>
    </citation>
    <scope>NUCLEOTIDE SEQUENCE [LARGE SCALE GENOMIC DNA]</scope>
    <source>
        <strain evidence="1 2">TDYN1</strain>
    </source>
</reference>
<accession>A0A949UTV9</accession>
<organism evidence="1 2">
    <name type="scientific">Falsochrobactrum tianjinense</name>
    <dbReference type="NCBI Taxonomy" id="2706015"/>
    <lineage>
        <taxon>Bacteria</taxon>
        <taxon>Pseudomonadati</taxon>
        <taxon>Pseudomonadota</taxon>
        <taxon>Alphaproteobacteria</taxon>
        <taxon>Hyphomicrobiales</taxon>
        <taxon>Brucellaceae</taxon>
        <taxon>Falsochrobactrum</taxon>
    </lineage>
</organism>
<dbReference type="RefSeq" id="WP_217678241.1">
    <property type="nucleotide sequence ID" value="NZ_JAHRVA010000005.1"/>
</dbReference>
<dbReference type="AlphaFoldDB" id="A0A949UTV9"/>
<dbReference type="InterPro" id="IPR025127">
    <property type="entry name" value="DUF4054"/>
</dbReference>
<proteinExistence type="predicted"/>
<evidence type="ECO:0000313" key="2">
    <source>
        <dbReference type="Proteomes" id="UP000752297"/>
    </source>
</evidence>
<comment type="caution">
    <text evidence="1">The sequence shown here is derived from an EMBL/GenBank/DDBJ whole genome shotgun (WGS) entry which is preliminary data.</text>
</comment>
<keyword evidence="2" id="KW-1185">Reference proteome</keyword>
<dbReference type="Pfam" id="PF13262">
    <property type="entry name" value="DUF4054"/>
    <property type="match status" value="1"/>
</dbReference>
<gene>
    <name evidence="1" type="ORF">KUG47_12120</name>
</gene>
<evidence type="ECO:0000313" key="1">
    <source>
        <dbReference type="EMBL" id="MBV2144240.1"/>
    </source>
</evidence>
<protein>
    <submittedName>
        <fullName evidence="1">DUF4054 domain-containing protein</fullName>
    </submittedName>
</protein>
<sequence length="152" mass="16364">MACDPITPARFKELKPQFAAVDDAVITGYITLGGMWVDGSWPDRLCEAAQTAIVCHLMTLDGLGTDAQSQQFKAGLSNFQSFKSGELTLTRFQKSAGETSYSEWLAQTSCGAFFAQLLRMAKGGPRIAMGGVGGAQSGYAKDVANWPVWRTQ</sequence>
<dbReference type="EMBL" id="JAHRVA010000005">
    <property type="protein sequence ID" value="MBV2144240.1"/>
    <property type="molecule type" value="Genomic_DNA"/>
</dbReference>
<name>A0A949UTV9_9HYPH</name>